<dbReference type="GeneID" id="71983746"/>
<reference evidence="1" key="1">
    <citation type="submission" date="2021-12" db="EMBL/GenBank/DDBJ databases">
        <authorList>
            <person name="Zaccaron A."/>
            <person name="Stergiopoulos I."/>
        </authorList>
    </citation>
    <scope>NUCLEOTIDE SEQUENCE</scope>
    <source>
        <strain evidence="1">Race5_Kim</strain>
    </source>
</reference>
<gene>
    <name evidence="1" type="ORF">CLAFUR5_03868</name>
</gene>
<keyword evidence="2" id="KW-1185">Reference proteome</keyword>
<sequence length="140" mass="15246">MAAIPHSPDRLSVPELKEQILTFTNVLSTTNSTILYPILHDGRNGQPPAANTLRPPLSVVTVASGGHIWVNVVYELWSRQHVLFSGPEATSHRGAYETLLPFTDGIIHAKGQGNNPYFTVESGLTPWRTPSGGVYSSIEQ</sequence>
<dbReference type="KEGG" id="ffu:CLAFUR5_03868"/>
<accession>A0A9Q8P5W9</accession>
<dbReference type="OrthoDB" id="3649486at2759"/>
<dbReference type="Proteomes" id="UP000756132">
    <property type="component" value="Chromosome 2"/>
</dbReference>
<dbReference type="RefSeq" id="XP_047758750.1">
    <property type="nucleotide sequence ID" value="XM_047903016.1"/>
</dbReference>
<organism evidence="1 2">
    <name type="scientific">Passalora fulva</name>
    <name type="common">Tomato leaf mold</name>
    <name type="synonym">Cladosporium fulvum</name>
    <dbReference type="NCBI Taxonomy" id="5499"/>
    <lineage>
        <taxon>Eukaryota</taxon>
        <taxon>Fungi</taxon>
        <taxon>Dikarya</taxon>
        <taxon>Ascomycota</taxon>
        <taxon>Pezizomycotina</taxon>
        <taxon>Dothideomycetes</taxon>
        <taxon>Dothideomycetidae</taxon>
        <taxon>Mycosphaerellales</taxon>
        <taxon>Mycosphaerellaceae</taxon>
        <taxon>Fulvia</taxon>
    </lineage>
</organism>
<dbReference type="AlphaFoldDB" id="A0A9Q8P5W9"/>
<reference evidence="1" key="2">
    <citation type="journal article" date="2022" name="Microb. Genom.">
        <title>A chromosome-scale genome assembly of the tomato pathogen Cladosporium fulvum reveals a compartmentalized genome architecture and the presence of a dispensable chromosome.</title>
        <authorList>
            <person name="Zaccaron A.Z."/>
            <person name="Chen L.H."/>
            <person name="Samaras A."/>
            <person name="Stergiopoulos I."/>
        </authorList>
    </citation>
    <scope>NUCLEOTIDE SEQUENCE</scope>
    <source>
        <strain evidence="1">Race5_Kim</strain>
    </source>
</reference>
<evidence type="ECO:0000313" key="2">
    <source>
        <dbReference type="Proteomes" id="UP000756132"/>
    </source>
</evidence>
<proteinExistence type="predicted"/>
<name>A0A9Q8P5W9_PASFU</name>
<dbReference type="EMBL" id="CP090164">
    <property type="protein sequence ID" value="UJO14384.1"/>
    <property type="molecule type" value="Genomic_DNA"/>
</dbReference>
<protein>
    <submittedName>
        <fullName evidence="1">Uncharacterized protein</fullName>
    </submittedName>
</protein>
<evidence type="ECO:0000313" key="1">
    <source>
        <dbReference type="EMBL" id="UJO14384.1"/>
    </source>
</evidence>